<evidence type="ECO:0000313" key="9">
    <source>
        <dbReference type="EMBL" id="WGV23604.1"/>
    </source>
</evidence>
<gene>
    <name evidence="9" type="ORF">QI031_17485</name>
</gene>
<dbReference type="PANTHER" id="PTHR30481">
    <property type="entry name" value="DNA ADENINE METHYLASE"/>
    <property type="match status" value="1"/>
</dbReference>
<keyword evidence="10" id="KW-1185">Reference proteome</keyword>
<evidence type="ECO:0000256" key="5">
    <source>
        <dbReference type="ARBA" id="ARBA00022691"/>
    </source>
</evidence>
<name>A0AAJ6NNI1_9CYAN</name>
<dbReference type="InterPro" id="IPR002052">
    <property type="entry name" value="DNA_methylase_N6_adenine_CS"/>
</dbReference>
<evidence type="ECO:0000256" key="4">
    <source>
        <dbReference type="ARBA" id="ARBA00022679"/>
    </source>
</evidence>
<dbReference type="Gene3D" id="1.10.1020.10">
    <property type="entry name" value="Adenine-specific Methyltransferase, Domain 2"/>
    <property type="match status" value="1"/>
</dbReference>
<dbReference type="Pfam" id="PF02086">
    <property type="entry name" value="MethyltransfD12"/>
    <property type="match status" value="1"/>
</dbReference>
<feature type="binding site" evidence="7">
    <location>
        <position position="17"/>
    </location>
    <ligand>
        <name>S-adenosyl-L-methionine</name>
        <dbReference type="ChEBI" id="CHEBI:59789"/>
    </ligand>
</feature>
<dbReference type="InterPro" id="IPR029063">
    <property type="entry name" value="SAM-dependent_MTases_sf"/>
</dbReference>
<protein>
    <recommendedName>
        <fullName evidence="2 8">Site-specific DNA-methyltransferase (adenine-specific)</fullName>
        <ecNumber evidence="2 8">2.1.1.72</ecNumber>
    </recommendedName>
</protein>
<evidence type="ECO:0000256" key="8">
    <source>
        <dbReference type="RuleBase" id="RU361257"/>
    </source>
</evidence>
<dbReference type="PRINTS" id="PR00505">
    <property type="entry name" value="D12N6MTFRASE"/>
</dbReference>
<dbReference type="InterPro" id="IPR012263">
    <property type="entry name" value="M_m6A_EcoRV"/>
</dbReference>
<dbReference type="GO" id="GO:0006298">
    <property type="term" value="P:mismatch repair"/>
    <property type="evidence" value="ECO:0007669"/>
    <property type="project" value="TreeGrafter"/>
</dbReference>
<dbReference type="SUPFAM" id="SSF53335">
    <property type="entry name" value="S-adenosyl-L-methionine-dependent methyltransferases"/>
    <property type="match status" value="1"/>
</dbReference>
<feature type="binding site" evidence="7">
    <location>
        <position position="187"/>
    </location>
    <ligand>
        <name>S-adenosyl-L-methionine</name>
        <dbReference type="ChEBI" id="CHEBI:59789"/>
    </ligand>
</feature>
<dbReference type="GO" id="GO:0032259">
    <property type="term" value="P:methylation"/>
    <property type="evidence" value="ECO:0007669"/>
    <property type="project" value="UniProtKB-KW"/>
</dbReference>
<proteinExistence type="inferred from homology"/>
<feature type="binding site" evidence="7">
    <location>
        <position position="21"/>
    </location>
    <ligand>
        <name>S-adenosyl-L-methionine</name>
        <dbReference type="ChEBI" id="CHEBI:59789"/>
    </ligand>
</feature>
<evidence type="ECO:0000256" key="7">
    <source>
        <dbReference type="PIRSR" id="PIRSR000398-1"/>
    </source>
</evidence>
<dbReference type="GO" id="GO:1904047">
    <property type="term" value="F:S-adenosyl-L-methionine binding"/>
    <property type="evidence" value="ECO:0007669"/>
    <property type="project" value="TreeGrafter"/>
</dbReference>
<keyword evidence="5 8" id="KW-0949">S-adenosyl-L-methionine</keyword>
<dbReference type="InterPro" id="IPR012327">
    <property type="entry name" value="MeTrfase_D12"/>
</dbReference>
<sequence length="275" mass="31544">MVTQITKEAYPRPFLKWAGGKSKLIKQYIPYLPKHYKTYYEPFLGGGAIFFHLQPSQAILTDINSELITTYCCVKDQVEELICLLKEHKIKHTRNYYYHVRANSGGTALEKSARLIYLNKTCFNGLYRVNSQGQFNVPLGRYENPNICPEDLLRLASKALSTSKIQQADFTAVLNKANSHDDFVYFDPPYYPVSQTSNFTAYSNHCFAEEQQIKLKDVFVKLADRGVKIMLSNSDCDFIRNLYIDFNIYTISAARSINSNSKKRGNITEVLVTSY</sequence>
<organism evidence="9 10">
    <name type="scientific">Halotia branconii CENA392</name>
    <dbReference type="NCBI Taxonomy" id="1539056"/>
    <lineage>
        <taxon>Bacteria</taxon>
        <taxon>Bacillati</taxon>
        <taxon>Cyanobacteriota</taxon>
        <taxon>Cyanophyceae</taxon>
        <taxon>Nostocales</taxon>
        <taxon>Nodulariaceae</taxon>
        <taxon>Halotia</taxon>
    </lineage>
</organism>
<dbReference type="REBASE" id="714487">
    <property type="entry name" value="M.Hbr392ORF17485P"/>
</dbReference>
<evidence type="ECO:0000256" key="3">
    <source>
        <dbReference type="ARBA" id="ARBA00022603"/>
    </source>
</evidence>
<dbReference type="KEGG" id="hbq:QI031_17485"/>
<dbReference type="GO" id="GO:0009007">
    <property type="term" value="F:site-specific DNA-methyltransferase (adenine-specific) activity"/>
    <property type="evidence" value="ECO:0007669"/>
    <property type="project" value="UniProtKB-UniRule"/>
</dbReference>
<dbReference type="PANTHER" id="PTHR30481:SF3">
    <property type="entry name" value="DNA ADENINE METHYLASE"/>
    <property type="match status" value="1"/>
</dbReference>
<dbReference type="NCBIfam" id="TIGR00571">
    <property type="entry name" value="dam"/>
    <property type="match status" value="1"/>
</dbReference>
<evidence type="ECO:0000256" key="6">
    <source>
        <dbReference type="ARBA" id="ARBA00047942"/>
    </source>
</evidence>
<evidence type="ECO:0000256" key="2">
    <source>
        <dbReference type="ARBA" id="ARBA00011900"/>
    </source>
</evidence>
<keyword evidence="3 8" id="KW-0489">Methyltransferase</keyword>
<accession>A0AAJ6NNI1</accession>
<dbReference type="InterPro" id="IPR023095">
    <property type="entry name" value="Ade_MeTrfase_dom_2"/>
</dbReference>
<dbReference type="PROSITE" id="PS00092">
    <property type="entry name" value="N6_MTASE"/>
    <property type="match status" value="1"/>
</dbReference>
<reference evidence="9 10" key="1">
    <citation type="journal article" date="2023" name="Limnol Oceanogr Lett">
        <title>Environmental adaptations by the intertidal Antarctic cyanobacterium Halotia branconii CENA392 as revealed using long-read genome sequencing.</title>
        <authorList>
            <person name="Dextro R.B."/>
            <person name="Delbaje E."/>
            <person name="Freitas P.N.N."/>
            <person name="Geraldes V."/>
            <person name="Pinto E."/>
            <person name="Long P.F."/>
            <person name="Fiore M.F."/>
        </authorList>
    </citation>
    <scope>NUCLEOTIDE SEQUENCE [LARGE SCALE GENOMIC DNA]</scope>
    <source>
        <strain evidence="9 10">CENA392</strain>
    </source>
</reference>
<dbReference type="AlphaFoldDB" id="A0AAJ6NNI1"/>
<dbReference type="RefSeq" id="WP_281480930.1">
    <property type="nucleotide sequence ID" value="NZ_CP124543.1"/>
</dbReference>
<dbReference type="Proteomes" id="UP001223520">
    <property type="component" value="Chromosome"/>
</dbReference>
<evidence type="ECO:0000313" key="10">
    <source>
        <dbReference type="Proteomes" id="UP001223520"/>
    </source>
</evidence>
<comment type="similarity">
    <text evidence="1 8">Belongs to the N(4)/N(6)-methyltransferase family.</text>
</comment>
<feature type="binding site" evidence="7">
    <location>
        <position position="62"/>
    </location>
    <ligand>
        <name>S-adenosyl-L-methionine</name>
        <dbReference type="ChEBI" id="CHEBI:59789"/>
    </ligand>
</feature>
<dbReference type="Gene3D" id="3.40.50.150">
    <property type="entry name" value="Vaccinia Virus protein VP39"/>
    <property type="match status" value="1"/>
</dbReference>
<dbReference type="GO" id="GO:0043565">
    <property type="term" value="F:sequence-specific DNA binding"/>
    <property type="evidence" value="ECO:0007669"/>
    <property type="project" value="TreeGrafter"/>
</dbReference>
<keyword evidence="4 8" id="KW-0808">Transferase</keyword>
<dbReference type="EC" id="2.1.1.72" evidence="2 8"/>
<dbReference type="EMBL" id="CP124543">
    <property type="protein sequence ID" value="WGV23604.1"/>
    <property type="molecule type" value="Genomic_DNA"/>
</dbReference>
<dbReference type="GO" id="GO:0009307">
    <property type="term" value="P:DNA restriction-modification system"/>
    <property type="evidence" value="ECO:0007669"/>
    <property type="project" value="InterPro"/>
</dbReference>
<dbReference type="PIRSF" id="PIRSF000398">
    <property type="entry name" value="M_m6A_EcoRV"/>
    <property type="match status" value="1"/>
</dbReference>
<evidence type="ECO:0000256" key="1">
    <source>
        <dbReference type="ARBA" id="ARBA00006594"/>
    </source>
</evidence>
<comment type="catalytic activity">
    <reaction evidence="6 8">
        <text>a 2'-deoxyadenosine in DNA + S-adenosyl-L-methionine = an N(6)-methyl-2'-deoxyadenosine in DNA + S-adenosyl-L-homocysteine + H(+)</text>
        <dbReference type="Rhea" id="RHEA:15197"/>
        <dbReference type="Rhea" id="RHEA-COMP:12418"/>
        <dbReference type="Rhea" id="RHEA-COMP:12419"/>
        <dbReference type="ChEBI" id="CHEBI:15378"/>
        <dbReference type="ChEBI" id="CHEBI:57856"/>
        <dbReference type="ChEBI" id="CHEBI:59789"/>
        <dbReference type="ChEBI" id="CHEBI:90615"/>
        <dbReference type="ChEBI" id="CHEBI:90616"/>
        <dbReference type="EC" id="2.1.1.72"/>
    </reaction>
</comment>